<feature type="domain" description="Peptidase S53" evidence="3">
    <location>
        <begin position="78"/>
        <end position="425"/>
    </location>
</feature>
<dbReference type="SUPFAM" id="SSF52743">
    <property type="entry name" value="Subtilisin-like"/>
    <property type="match status" value="1"/>
</dbReference>
<feature type="compositionally biased region" description="Basic and acidic residues" evidence="1">
    <location>
        <begin position="453"/>
        <end position="466"/>
    </location>
</feature>
<name>A0ABZ2LJE5_9BACT</name>
<keyword evidence="2" id="KW-0472">Membrane</keyword>
<gene>
    <name evidence="4" type="ORF">LZC94_24645</name>
</gene>
<keyword evidence="5" id="KW-1185">Reference proteome</keyword>
<dbReference type="PANTHER" id="PTHR14218">
    <property type="entry name" value="PROTEASE S8 TRIPEPTIDYL PEPTIDASE I CLN2"/>
    <property type="match status" value="1"/>
</dbReference>
<evidence type="ECO:0000256" key="1">
    <source>
        <dbReference type="SAM" id="MobiDB-lite"/>
    </source>
</evidence>
<keyword evidence="2" id="KW-0812">Transmembrane</keyword>
<dbReference type="PROSITE" id="PS51695">
    <property type="entry name" value="SEDOLISIN"/>
    <property type="match status" value="1"/>
</dbReference>
<reference evidence="4 5" key="1">
    <citation type="submission" date="2021-12" db="EMBL/GenBank/DDBJ databases">
        <title>Discovery of the Pendulisporaceae a myxobacterial family with distinct sporulation behavior and unique specialized metabolism.</title>
        <authorList>
            <person name="Garcia R."/>
            <person name="Popoff A."/>
            <person name="Bader C.D."/>
            <person name="Loehr J."/>
            <person name="Walesch S."/>
            <person name="Walt C."/>
            <person name="Boldt J."/>
            <person name="Bunk B."/>
            <person name="Haeckl F.J.F.P.J."/>
            <person name="Gunesch A.P."/>
            <person name="Birkelbach J."/>
            <person name="Nuebel U."/>
            <person name="Pietschmann T."/>
            <person name="Bach T."/>
            <person name="Mueller R."/>
        </authorList>
    </citation>
    <scope>NUCLEOTIDE SEQUENCE [LARGE SCALE GENOMIC DNA]</scope>
    <source>
        <strain evidence="4 5">MSr11954</strain>
    </source>
</reference>
<evidence type="ECO:0000313" key="5">
    <source>
        <dbReference type="Proteomes" id="UP001370348"/>
    </source>
</evidence>
<feature type="compositionally biased region" description="Low complexity" evidence="1">
    <location>
        <begin position="432"/>
        <end position="450"/>
    </location>
</feature>
<dbReference type="Proteomes" id="UP001370348">
    <property type="component" value="Chromosome"/>
</dbReference>
<dbReference type="Gene3D" id="3.40.50.200">
    <property type="entry name" value="Peptidase S8/S53 domain"/>
    <property type="match status" value="1"/>
</dbReference>
<protein>
    <recommendedName>
        <fullName evidence="3">Peptidase S53 domain-containing protein</fullName>
    </recommendedName>
</protein>
<keyword evidence="2" id="KW-1133">Transmembrane helix</keyword>
<organism evidence="4 5">
    <name type="scientific">Pendulispora albinea</name>
    <dbReference type="NCBI Taxonomy" id="2741071"/>
    <lineage>
        <taxon>Bacteria</taxon>
        <taxon>Pseudomonadati</taxon>
        <taxon>Myxococcota</taxon>
        <taxon>Myxococcia</taxon>
        <taxon>Myxococcales</taxon>
        <taxon>Sorangiineae</taxon>
        <taxon>Pendulisporaceae</taxon>
        <taxon>Pendulispora</taxon>
    </lineage>
</organism>
<evidence type="ECO:0000256" key="2">
    <source>
        <dbReference type="SAM" id="Phobius"/>
    </source>
</evidence>
<proteinExistence type="predicted"/>
<feature type="compositionally biased region" description="Polar residues" evidence="1">
    <location>
        <begin position="479"/>
        <end position="490"/>
    </location>
</feature>
<dbReference type="PANTHER" id="PTHR14218:SF15">
    <property type="entry name" value="TRIPEPTIDYL-PEPTIDASE 1"/>
    <property type="match status" value="1"/>
</dbReference>
<dbReference type="InterPro" id="IPR050819">
    <property type="entry name" value="Tripeptidyl-peptidase_I"/>
</dbReference>
<dbReference type="InterPro" id="IPR036852">
    <property type="entry name" value="Peptidase_S8/S53_dom_sf"/>
</dbReference>
<dbReference type="RefSeq" id="WP_394820676.1">
    <property type="nucleotide sequence ID" value="NZ_CP089984.1"/>
</dbReference>
<feature type="region of interest" description="Disordered" evidence="1">
    <location>
        <begin position="432"/>
        <end position="500"/>
    </location>
</feature>
<evidence type="ECO:0000259" key="3">
    <source>
        <dbReference type="PROSITE" id="PS51695"/>
    </source>
</evidence>
<accession>A0ABZ2LJE5</accession>
<dbReference type="EMBL" id="CP089984">
    <property type="protein sequence ID" value="WXB11061.1"/>
    <property type="molecule type" value="Genomic_DNA"/>
</dbReference>
<sequence>MVGFACSSDHACADSHEANPQNEPARRALEDEAAFGAVVDHPYRDVCSRAHGPDVVHCLAKVRTDDGGNALLLAAPAGFGPAELRSAYDVPPGASVAGATVAIIDAFDDPNAESDLAVYRSTYGLPPCTTANGCFRKVNQAGAASPLPEPNGSWASEVAIDTDMVSAICPSCKILLVEATDATFADLGTAVNTAVRLGADVVSNSYGALETSNATSYDAKYFTHPGVAIFAASGDKGYATGASYPASGANVIGVGGTTLVRSSNARGWAETVWGSSGAGAAGTGSACSNYAPRPAWVTGADSPNCPRKTVSDVSAVADPRTGVAVYDTYGGSGWTTFGGTSLGSPIVAAIFALAGRGDSNGSFIWSHRTAFRDVTSGTNANGQPASGPACSAGTNNLCNGVLGFDAPTGWGTPIASALLSLGSDAGAPVDAGAPIDAGAAPDASGDPTGGVRPARDAGHGAERDAGAELLDAGIGGDKPQTNPGESDTTANGGGSCAMSSAAPSRAGAALTLGMLAALVILRPLRRCRRPDRAKVR</sequence>
<evidence type="ECO:0000313" key="4">
    <source>
        <dbReference type="EMBL" id="WXB11061.1"/>
    </source>
</evidence>
<dbReference type="InterPro" id="IPR030400">
    <property type="entry name" value="Sedolisin_dom"/>
</dbReference>
<feature type="transmembrane region" description="Helical" evidence="2">
    <location>
        <begin position="506"/>
        <end position="524"/>
    </location>
</feature>